<dbReference type="Proteomes" id="UP000278006">
    <property type="component" value="Unassembled WGS sequence"/>
</dbReference>
<feature type="region of interest" description="Disordered" evidence="1">
    <location>
        <begin position="519"/>
        <end position="545"/>
    </location>
</feature>
<protein>
    <submittedName>
        <fullName evidence="2">Uncharacterized protein</fullName>
    </submittedName>
</protein>
<comment type="caution">
    <text evidence="2">The sequence shown here is derived from an EMBL/GenBank/DDBJ whole genome shotgun (WGS) entry which is preliminary data.</text>
</comment>
<feature type="compositionally biased region" description="Basic and acidic residues" evidence="1">
    <location>
        <begin position="410"/>
        <end position="423"/>
    </location>
</feature>
<dbReference type="OrthoDB" id="8894560at2"/>
<name>A0A3M6QZ26_9BURK</name>
<reference evidence="2 3" key="1">
    <citation type="submission" date="2018-10" db="EMBL/GenBank/DDBJ databases">
        <title>Draft genome of Cortibacter populi DSM10536.</title>
        <authorList>
            <person name="Bernier A.-M."/>
            <person name="Bernard K."/>
        </authorList>
    </citation>
    <scope>NUCLEOTIDE SEQUENCE [LARGE SCALE GENOMIC DNA]</scope>
    <source>
        <strain evidence="2 3">DSM 105136</strain>
    </source>
</reference>
<dbReference type="AlphaFoldDB" id="A0A3M6QZ26"/>
<accession>A0A3M6QZ26</accession>
<evidence type="ECO:0000256" key="1">
    <source>
        <dbReference type="SAM" id="MobiDB-lite"/>
    </source>
</evidence>
<evidence type="ECO:0000313" key="2">
    <source>
        <dbReference type="EMBL" id="RMX08228.1"/>
    </source>
</evidence>
<feature type="region of interest" description="Disordered" evidence="1">
    <location>
        <begin position="403"/>
        <end position="427"/>
    </location>
</feature>
<keyword evidence="3" id="KW-1185">Reference proteome</keyword>
<feature type="region of interest" description="Disordered" evidence="1">
    <location>
        <begin position="1"/>
        <end position="25"/>
    </location>
</feature>
<sequence length="566" mass="61835">MALPAITPPHDRQPTGGSAISSPTPASTVGEIFSHLNERGYVAFHPTLAQGFGYKAAIFLGLSLYWMRKSLRDRPRDQGWFFMTGKQWEDATALGRRELETVRALLVDAMVLEERLQGQPARMHYRVRLSRLAELLGYTTGLAPTLESTQSWFTYCISYYKPLADLTGSPASGLYLSYLLARHRTAAIGGQVHAEIMHVSQDTIMRDLSLTPKTQRNARDRLKRAGLIRETGRDKVVINLPAMLVCLQGQTIKPLKARNALKAGRRHDAIDVAGASGLPPSNSRTGGRIQSLKTAPALQRTLDLQPVASLSIVRPVRPAFLRGDLMLDFVARAAGRHVGNRHVDLGPNGMGNSDQSGVSKIGAGQLAQNAKLEVPKSPNSVAQNAKLKLPKSPSHIQIGITNTTTTTRAHGRDEGRRSRRLEDSFGPGQAQCNAASLSADLIYPPSIESACLPSINDVLVRAAPDIRQALLDELQGQLLTGKTIHNPAGWLHGLQRAMQKGAVLALAAQVATQREKQRKLLDRQQQANAHASVVDQSRTEEAGDDAVKAEYLSKLKELRNHFGRRK</sequence>
<proteinExistence type="predicted"/>
<evidence type="ECO:0000313" key="3">
    <source>
        <dbReference type="Proteomes" id="UP000278006"/>
    </source>
</evidence>
<gene>
    <name evidence="2" type="ORF">D8I35_03720</name>
</gene>
<organism evidence="2 3">
    <name type="scientific">Corticibacter populi</name>
    <dbReference type="NCBI Taxonomy" id="1550736"/>
    <lineage>
        <taxon>Bacteria</taxon>
        <taxon>Pseudomonadati</taxon>
        <taxon>Pseudomonadota</taxon>
        <taxon>Betaproteobacteria</taxon>
        <taxon>Burkholderiales</taxon>
        <taxon>Comamonadaceae</taxon>
        <taxon>Corticibacter</taxon>
    </lineage>
</organism>
<dbReference type="EMBL" id="RDQO01000001">
    <property type="protein sequence ID" value="RMX08228.1"/>
    <property type="molecule type" value="Genomic_DNA"/>
</dbReference>
<dbReference type="RefSeq" id="WP_122226352.1">
    <property type="nucleotide sequence ID" value="NZ_RDQO01000001.1"/>
</dbReference>
<feature type="compositionally biased region" description="Polar residues" evidence="1">
    <location>
        <begin position="15"/>
        <end position="25"/>
    </location>
</feature>